<dbReference type="Gene3D" id="3.10.129.10">
    <property type="entry name" value="Hotdog Thioesterase"/>
    <property type="match status" value="1"/>
</dbReference>
<feature type="domain" description="MaoC-like" evidence="3">
    <location>
        <begin position="293"/>
        <end position="369"/>
    </location>
</feature>
<dbReference type="InterPro" id="IPR003965">
    <property type="entry name" value="Fatty_acid_synthase"/>
</dbReference>
<gene>
    <name evidence="4" type="ORF">SAMN05444817_10332</name>
</gene>
<reference evidence="5" key="1">
    <citation type="submission" date="2017-01" db="EMBL/GenBank/DDBJ databases">
        <authorList>
            <person name="Varghese N."/>
            <person name="Submissions S."/>
        </authorList>
    </citation>
    <scope>NUCLEOTIDE SEQUENCE [LARGE SCALE GENOMIC DNA]</scope>
    <source>
        <strain evidence="5">DSM 44531</strain>
    </source>
</reference>
<dbReference type="Proteomes" id="UP000186292">
    <property type="component" value="Unassembled WGS sequence"/>
</dbReference>
<dbReference type="Pfam" id="PF01575">
    <property type="entry name" value="MaoC_dehydratas"/>
    <property type="match status" value="1"/>
</dbReference>
<dbReference type="PRINTS" id="PR01483">
    <property type="entry name" value="FASYNTHASE"/>
</dbReference>
<dbReference type="GO" id="GO:0006633">
    <property type="term" value="P:fatty acid biosynthetic process"/>
    <property type="evidence" value="ECO:0007669"/>
    <property type="project" value="InterPro"/>
</dbReference>
<dbReference type="PANTHER" id="PTHR43841">
    <property type="entry name" value="3-HYDROXYACYL-THIOESTER DEHYDRATASE HTDX-RELATED"/>
    <property type="match status" value="1"/>
</dbReference>
<dbReference type="SUPFAM" id="SSF54637">
    <property type="entry name" value="Thioesterase/thiol ester dehydrase-isomerase"/>
    <property type="match status" value="2"/>
</dbReference>
<dbReference type="EMBL" id="FTOF01000003">
    <property type="protein sequence ID" value="SIS42644.1"/>
    <property type="molecule type" value="Genomic_DNA"/>
</dbReference>
<name>A0A1N7J026_9CORY</name>
<comment type="similarity">
    <text evidence="1">Belongs to the enoyl-CoA hydratase/isomerase family.</text>
</comment>
<organism evidence="4 5">
    <name type="scientific">Corynebacterium appendicis CIP 107643</name>
    <dbReference type="NCBI Taxonomy" id="1161099"/>
    <lineage>
        <taxon>Bacteria</taxon>
        <taxon>Bacillati</taxon>
        <taxon>Actinomycetota</taxon>
        <taxon>Actinomycetes</taxon>
        <taxon>Mycobacteriales</taxon>
        <taxon>Corynebacteriaceae</taxon>
        <taxon>Corynebacterium</taxon>
    </lineage>
</organism>
<dbReference type="GO" id="GO:0005835">
    <property type="term" value="C:fatty acid synthase complex"/>
    <property type="evidence" value="ECO:0007669"/>
    <property type="project" value="InterPro"/>
</dbReference>
<keyword evidence="5" id="KW-1185">Reference proteome</keyword>
<proteinExistence type="inferred from homology"/>
<feature type="compositionally biased region" description="Polar residues" evidence="2">
    <location>
        <begin position="78"/>
        <end position="92"/>
    </location>
</feature>
<evidence type="ECO:0000256" key="1">
    <source>
        <dbReference type="ARBA" id="ARBA00005254"/>
    </source>
</evidence>
<dbReference type="AlphaFoldDB" id="A0A1N7J026"/>
<dbReference type="OrthoDB" id="9774179at2"/>
<feature type="compositionally biased region" description="Basic and acidic residues" evidence="2">
    <location>
        <begin position="10"/>
        <end position="19"/>
    </location>
</feature>
<accession>A0A1N7J026</accession>
<dbReference type="InterPro" id="IPR002539">
    <property type="entry name" value="MaoC-like_dom"/>
</dbReference>
<feature type="compositionally biased region" description="Basic and acidic residues" evidence="2">
    <location>
        <begin position="46"/>
        <end position="77"/>
    </location>
</feature>
<feature type="region of interest" description="Disordered" evidence="2">
    <location>
        <begin position="1"/>
        <end position="92"/>
    </location>
</feature>
<sequence>MTTPVNKGNDGNDPKKKAEAAAADAQAEVKETAAKAQNKAENVAGKAKDAVDGVKEKVADTAEKVEQKIESQDEPKTSTKAPSGGNRTYENLSSIPDMKAINRKIFLSAIPGIGGTREAKQDPTSAIQVSGIKVDKANLADYTSATGLRLGNDLPPTYFFVLSFPLVMELLSRPDFPYAAMGAVHVTNVIEQTRTLKIDDTYTIRSHGENLRPHRRGLLVDIVTEIFVEGDDTNKPVWRQTSTFLGMGAKFAKSADVSVTTRAEDSGKVLPKPELPEFKPNARWRWNGSNVDAYVEASNDHNPIHTSNLGAKLFGFPARIAHGMYSAAAVLAPLEGRLPDALRYSVEFVKPVVIPAQVALWTIKEDDGSHDIQLRGSSKPEKLHLNAEITPL</sequence>
<dbReference type="GO" id="GO:0004312">
    <property type="term" value="F:fatty acid synthase activity"/>
    <property type="evidence" value="ECO:0007669"/>
    <property type="project" value="InterPro"/>
</dbReference>
<dbReference type="PANTHER" id="PTHR43841:SF3">
    <property type="entry name" value="(3R)-HYDROXYACYL-ACP DEHYDRATASE SUBUNIT HADB"/>
    <property type="match status" value="1"/>
</dbReference>
<dbReference type="InterPro" id="IPR029069">
    <property type="entry name" value="HotDog_dom_sf"/>
</dbReference>
<evidence type="ECO:0000259" key="3">
    <source>
        <dbReference type="Pfam" id="PF01575"/>
    </source>
</evidence>
<dbReference type="STRING" id="1161099.SAMN05444817_10332"/>
<evidence type="ECO:0000313" key="4">
    <source>
        <dbReference type="EMBL" id="SIS42644.1"/>
    </source>
</evidence>
<evidence type="ECO:0000256" key="2">
    <source>
        <dbReference type="SAM" id="MobiDB-lite"/>
    </source>
</evidence>
<dbReference type="RefSeq" id="WP_084560505.1">
    <property type="nucleotide sequence ID" value="NZ_CP046976.1"/>
</dbReference>
<protein>
    <submittedName>
        <fullName evidence="4">Acyl dehydratase</fullName>
    </submittedName>
</protein>
<evidence type="ECO:0000313" key="5">
    <source>
        <dbReference type="Proteomes" id="UP000186292"/>
    </source>
</evidence>